<evidence type="ECO:0000256" key="1">
    <source>
        <dbReference type="ARBA" id="ARBA00004173"/>
    </source>
</evidence>
<keyword evidence="5" id="KW-0496">Mitochondrion</keyword>
<feature type="region of interest" description="Disordered" evidence="8">
    <location>
        <begin position="1654"/>
        <end position="1710"/>
    </location>
</feature>
<protein>
    <recommendedName>
        <fullName evidence="7">von Willebrand factor A domain-containing protein 8</fullName>
    </recommendedName>
</protein>
<dbReference type="PROSITE" id="PS50234">
    <property type="entry name" value="VWFA"/>
    <property type="match status" value="1"/>
</dbReference>
<evidence type="ECO:0000256" key="2">
    <source>
        <dbReference type="ARBA" id="ARBA00022741"/>
    </source>
</evidence>
<keyword evidence="4" id="KW-0809">Transit peptide</keyword>
<evidence type="ECO:0000256" key="3">
    <source>
        <dbReference type="ARBA" id="ARBA00022840"/>
    </source>
</evidence>
<dbReference type="SUPFAM" id="SSF53300">
    <property type="entry name" value="vWA-like"/>
    <property type="match status" value="1"/>
</dbReference>
<dbReference type="Pfam" id="PF07728">
    <property type="entry name" value="AAA_5"/>
    <property type="match status" value="3"/>
</dbReference>
<evidence type="ECO:0000256" key="7">
    <source>
        <dbReference type="ARBA" id="ARBA00070377"/>
    </source>
</evidence>
<organism evidence="10 11">
    <name type="scientific">Microtus ochrogaster</name>
    <name type="common">Prairie vole</name>
    <dbReference type="NCBI Taxonomy" id="79684"/>
    <lineage>
        <taxon>Eukaryota</taxon>
        <taxon>Metazoa</taxon>
        <taxon>Chordata</taxon>
        <taxon>Craniata</taxon>
        <taxon>Vertebrata</taxon>
        <taxon>Euteleostomi</taxon>
        <taxon>Mammalia</taxon>
        <taxon>Eutheria</taxon>
        <taxon>Euarchontoglires</taxon>
        <taxon>Glires</taxon>
        <taxon>Rodentia</taxon>
        <taxon>Myomorpha</taxon>
        <taxon>Muroidea</taxon>
        <taxon>Cricetidae</taxon>
        <taxon>Arvicolinae</taxon>
        <taxon>Microtus</taxon>
    </lineage>
</organism>
<accession>A0A8J6G2A2</accession>
<feature type="compositionally biased region" description="Basic and acidic residues" evidence="8">
    <location>
        <begin position="1661"/>
        <end position="1681"/>
    </location>
</feature>
<evidence type="ECO:0000259" key="9">
    <source>
        <dbReference type="PROSITE" id="PS50234"/>
    </source>
</evidence>
<dbReference type="FunFam" id="3.40.50.300:FF:000587">
    <property type="entry name" value="von Willebrand factor A domain containing 8"/>
    <property type="match status" value="1"/>
</dbReference>
<dbReference type="Gene3D" id="3.40.50.300">
    <property type="entry name" value="P-loop containing nucleotide triphosphate hydrolases"/>
    <property type="match status" value="4"/>
</dbReference>
<evidence type="ECO:0000313" key="10">
    <source>
        <dbReference type="EMBL" id="KAH0502985.1"/>
    </source>
</evidence>
<dbReference type="EMBL" id="JAATJU010025646">
    <property type="protein sequence ID" value="KAH0502985.1"/>
    <property type="molecule type" value="Genomic_DNA"/>
</dbReference>
<dbReference type="GO" id="GO:0005739">
    <property type="term" value="C:mitochondrion"/>
    <property type="evidence" value="ECO:0007669"/>
    <property type="project" value="UniProtKB-SubCell"/>
</dbReference>
<dbReference type="Proteomes" id="UP000710432">
    <property type="component" value="Unassembled WGS sequence"/>
</dbReference>
<reference evidence="10" key="1">
    <citation type="submission" date="2020-03" db="EMBL/GenBank/DDBJ databases">
        <title>Studies in the Genomics of Life Span.</title>
        <authorList>
            <person name="Glass D."/>
        </authorList>
    </citation>
    <scope>NUCLEOTIDE SEQUENCE</scope>
    <source>
        <strain evidence="10">LTLLF</strain>
        <tissue evidence="10">Muscle</tissue>
    </source>
</reference>
<comment type="function">
    <text evidence="6">Exhibits ATPase activity in vitro.</text>
</comment>
<name>A0A8J6G2A2_MICOH</name>
<feature type="domain" description="VWFA" evidence="9">
    <location>
        <begin position="1835"/>
        <end position="2017"/>
    </location>
</feature>
<dbReference type="InterPro" id="IPR039891">
    <property type="entry name" value="VWA8"/>
</dbReference>
<evidence type="ECO:0000256" key="4">
    <source>
        <dbReference type="ARBA" id="ARBA00022946"/>
    </source>
</evidence>
<dbReference type="InterPro" id="IPR002035">
    <property type="entry name" value="VWF_A"/>
</dbReference>
<dbReference type="FunFam" id="3.40.50.300:FF:000663">
    <property type="entry name" value="von Willebrand factor A domain containing 8"/>
    <property type="match status" value="1"/>
</dbReference>
<dbReference type="Gene3D" id="3.40.50.410">
    <property type="entry name" value="von Willebrand factor, type A domain"/>
    <property type="match status" value="1"/>
</dbReference>
<dbReference type="InterPro" id="IPR036465">
    <property type="entry name" value="vWFA_dom_sf"/>
</dbReference>
<feature type="compositionally biased region" description="Gly residues" evidence="8">
    <location>
        <begin position="1689"/>
        <end position="1707"/>
    </location>
</feature>
<gene>
    <name evidence="10" type="ORF">LTLLF_190035</name>
</gene>
<dbReference type="GO" id="GO:0016887">
    <property type="term" value="F:ATP hydrolysis activity"/>
    <property type="evidence" value="ECO:0007669"/>
    <property type="project" value="InterPro"/>
</dbReference>
<dbReference type="PANTHER" id="PTHR21610">
    <property type="entry name" value="VON WILLEBRAND FACTOR A DOMAIN-CONTAINING PROTEIN 8"/>
    <property type="match status" value="1"/>
</dbReference>
<evidence type="ECO:0000256" key="6">
    <source>
        <dbReference type="ARBA" id="ARBA00055988"/>
    </source>
</evidence>
<dbReference type="SUPFAM" id="SSF52540">
    <property type="entry name" value="P-loop containing nucleoside triphosphate hydrolases"/>
    <property type="match status" value="3"/>
</dbReference>
<dbReference type="InterPro" id="IPR011704">
    <property type="entry name" value="ATPase_dyneun-rel_AAA"/>
</dbReference>
<proteinExistence type="predicted"/>
<dbReference type="InterPro" id="IPR027417">
    <property type="entry name" value="P-loop_NTPase"/>
</dbReference>
<sequence length="2026" mass="227254">MQSRLLLLGVPGGLGDVASRRVRLLLRQVVRGRPGGDRQRLEVRLMHAAGVTDSGDTVNIGDVSYKLKTPKNPELVPQNYISESPAQSIVQHLRWIMQKDLLGQDIFLIGPPGPLRRSVAMQYLELTKREVEYIALSRDTTETDLKQRREIRAGTAFYIDQCAVRAATEGRTLVLEGLEKAERNVLPVLNNLLENREMQLEDGRFLMSAERYDKLLQDHTKEELDAWKIVRVSEHFRVIALGLPVPRYPGNPLDPPLRSRFQARDIYFLPFRDQLNLLYSVGANVSAEKVSQLLSFATTLCSQESSALGLPDFPLDSLPAAVQILDSFPMMSIEHAIQLMYPYTILLGHEGKMAVEGVLKRFELQGCGNSMLPKDIVRVERMTDSHCSQAHVTIRVAGKEATIKVPAGTRAVHQPVASDRFIQTPSHKQLLAEMMQSHMVKDICLIGGKGCGKTVIAKNFADVLGYNIEPIMLYQCLYMFMRMSASMFIGICVHSSPSKVKKTSEDRALGASLWRYINNNGFSVNALREVAMSHQCVGCHVAFACVALTVVWCPRICVSPSLPSLVYFYPVPLETELRAYLCNCCALGTYNSDRQDMTARDLLQQRYTLPNGDTAWRSSPLVNAAREGKLVLLDGIHRVNAGTLAVLQRLIHDRELSLYDGSRLLREDRYLSLKQRLQLTDEQLQDRSIFPIHPSFRIIALAEPPVVGSTTQQWLGPEFLTMFFFHHMKPLVKSEEIQVIKEMVPNVPQDALEKLLSVTHKLRETQDPTAQSLAGSLSTRQLLRIARRLSQYPNENLHDAITKACLSRFLPSLARSALEKNLADAAIEISAGDSLETELENYKCEIVSGSLRIGAVSAPVYNTQEKMKVPDVLFYDNVQHMVVMEDMLKDFVLGEHLLLVGNQGVGKNKIMDRFLHLLNRPREYIQLHRDTTVQTLTLQPSVKDGLIVYEDSPLVKAVKMGHILVVDEADKAPTNVTCILKTLVENGEMILADGRRIVAHAANVDGRENVIVIHPDFRMVVLANRPGFPFLGNDFFGTLGDIFSCHAIDNPKPHSELEMLKQYGPNVPEPILQKLVAAFGELRSLADQGIINYPYSTREVVNIVKHLQKFPNEGLSSVVRNVFDFDSYNSDMREILMNTMHKYGIPIGAKPTNVHLAKELPLPEQTFMGYWITGQVGNGMPKTLCPVETSHIDVKGPVLANIEEYPIERHEARFLNFTEEYTSWRFPLDEVNLICDIAVSHENGEHTLYVAACNPISLYFMNLTGKSGFLVDFFDIFPRMTSGSWRPFVTIAPMGSPLRGQVVLYEEQSNVILLLDTAGRAVRHLILPVEESASKKSSWWNKEGGETYRMCKEFSHKNWLVFYKQTGDTLIVLDVLEGRTHTISLPINLKTVFLVAEDKWLLVENKTNQKYLLTKPAHIGSEDTRACQLYMLKEELPSTGFGVTQETDFCIPHKVSSEQLSSENLSSAVGQKIASPNRILSDENSYATVVVGFPDLMSPSEVYSWKRASSLEKRNVTNTAIYGGKRTNITPRHRNCVTLTHTNQVVRILPAGEVPLKDIFPKGVTPPQTAGYIEVTDLQAKKLRYIPVPSAEFLSPYTAWISAVSDTDALLAEWDKSGIVTVDMGGHVRLWETGLERLQQSLMEWRNMIGQESDRPLQITIERDSNEDVSDPKHGKEDPDNMPHVGGNTWAGGTGGRDTAGLGGKGGPYRLDAGHPVYQVSEAEKDAVPEHVKRAAREMAQKAFQQRLKEIQMSEYDAATYERFSGAVQRQVHALRVILDNLQAKGKERQWLRHQATGELDDAKIIDGLAGEKAIYKRRGDLEPQLGSPQQKPKRLRLVVDVSGSMYRFNGVDRRLERSMEAVCMVMEAFENYEEKFKYDIAGHSGDGYNIRLVSANKIPKDNKQRLEILKTMHAHSQFCMSGDHTLEGTEHAIKDITKEEADEYFVIILSDANLSRYGINPARFAQILTSDPQVNAFAIFIGSLGDQAARLQRTLPAGRSFVAMDTQKIPQILQQIFTSTMLSSI</sequence>
<evidence type="ECO:0000313" key="11">
    <source>
        <dbReference type="Proteomes" id="UP000710432"/>
    </source>
</evidence>
<dbReference type="GO" id="GO:0005524">
    <property type="term" value="F:ATP binding"/>
    <property type="evidence" value="ECO:0007669"/>
    <property type="project" value="UniProtKB-KW"/>
</dbReference>
<comment type="caution">
    <text evidence="10">The sequence shown here is derived from an EMBL/GenBank/DDBJ whole genome shotgun (WGS) entry which is preliminary data.</text>
</comment>
<keyword evidence="2" id="KW-0547">Nucleotide-binding</keyword>
<keyword evidence="3" id="KW-0067">ATP-binding</keyword>
<evidence type="ECO:0000256" key="5">
    <source>
        <dbReference type="ARBA" id="ARBA00023128"/>
    </source>
</evidence>
<dbReference type="PANTHER" id="PTHR21610:SF9">
    <property type="entry name" value="VON WILLEBRAND FACTOR A DOMAIN-CONTAINING PROTEIN 8"/>
    <property type="match status" value="1"/>
</dbReference>
<dbReference type="SMART" id="SM00327">
    <property type="entry name" value="VWA"/>
    <property type="match status" value="1"/>
</dbReference>
<evidence type="ECO:0000256" key="8">
    <source>
        <dbReference type="SAM" id="MobiDB-lite"/>
    </source>
</evidence>
<comment type="subcellular location">
    <subcellularLocation>
        <location evidence="1">Mitochondrion</location>
    </subcellularLocation>
</comment>